<dbReference type="Gene3D" id="3.40.50.720">
    <property type="entry name" value="NAD(P)-binding Rossmann-like Domain"/>
    <property type="match status" value="1"/>
</dbReference>
<dbReference type="InterPro" id="IPR003462">
    <property type="entry name" value="ODC_Mu_crystall"/>
</dbReference>
<dbReference type="NCBIfam" id="NF005296">
    <property type="entry name" value="PRK06823.1"/>
    <property type="match status" value="1"/>
</dbReference>
<dbReference type="AlphaFoldDB" id="A0A0E1NYL5"/>
<dbReference type="SUPFAM" id="SSF51735">
    <property type="entry name" value="NAD(P)-binding Rossmann-fold domains"/>
    <property type="match status" value="1"/>
</dbReference>
<dbReference type="RefSeq" id="WP_002209639.1">
    <property type="nucleotide sequence ID" value="NC_008150.1"/>
</dbReference>
<name>A0A0E1NYL5_YERPA</name>
<evidence type="ECO:0000313" key="1">
    <source>
        <dbReference type="EMBL" id="ABG14957.1"/>
    </source>
</evidence>
<proteinExistence type="predicted"/>
<dbReference type="GO" id="GO:0005737">
    <property type="term" value="C:cytoplasm"/>
    <property type="evidence" value="ECO:0007669"/>
    <property type="project" value="TreeGrafter"/>
</dbReference>
<dbReference type="EMBL" id="CP000308">
    <property type="protein sequence ID" value="ABG14957.1"/>
    <property type="molecule type" value="Genomic_DNA"/>
</dbReference>
<keyword evidence="1" id="KW-0456">Lyase</keyword>
<dbReference type="InterPro" id="IPR023401">
    <property type="entry name" value="ODC_N"/>
</dbReference>
<dbReference type="KEGG" id="ypa:YPA_2995"/>
<gene>
    <name evidence="1" type="ordered locus">YPA_2995</name>
</gene>
<dbReference type="HOGENOM" id="CLU_042088_2_0_6"/>
<dbReference type="PATRIC" id="fig|360102.15.peg.1693"/>
<dbReference type="PANTHER" id="PTHR13812">
    <property type="entry name" value="KETIMINE REDUCTASE MU-CRYSTALLIN"/>
    <property type="match status" value="1"/>
</dbReference>
<dbReference type="InterPro" id="IPR036291">
    <property type="entry name" value="NAD(P)-bd_dom_sf"/>
</dbReference>
<protein>
    <submittedName>
        <fullName evidence="1">Ornithine cyclodeaminase</fullName>
        <ecNumber evidence="1">4.3.1.12</ecNumber>
    </submittedName>
</protein>
<dbReference type="PANTHER" id="PTHR13812:SF19">
    <property type="entry name" value="KETIMINE REDUCTASE MU-CRYSTALLIN"/>
    <property type="match status" value="1"/>
</dbReference>
<dbReference type="Proteomes" id="UP000001971">
    <property type="component" value="Chromosome"/>
</dbReference>
<organism evidence="1 2">
    <name type="scientific">Yersinia pestis bv. Antiqua (strain Antiqua)</name>
    <dbReference type="NCBI Taxonomy" id="360102"/>
    <lineage>
        <taxon>Bacteria</taxon>
        <taxon>Pseudomonadati</taxon>
        <taxon>Pseudomonadota</taxon>
        <taxon>Gammaproteobacteria</taxon>
        <taxon>Enterobacterales</taxon>
        <taxon>Yersiniaceae</taxon>
        <taxon>Yersinia</taxon>
    </lineage>
</organism>
<reference evidence="1 2" key="1">
    <citation type="journal article" date="2006" name="J. Bacteriol.">
        <title>Complete genome sequence of Yersinia pestis strains Antiqua and Nepal516: evidence of gene reduction in an emerging pathogen.</title>
        <authorList>
            <person name="Chain P.S."/>
            <person name="Hu P."/>
            <person name="Malfatti S.A."/>
            <person name="Radnedge L."/>
            <person name="Larimer F."/>
            <person name="Vergez L.M."/>
            <person name="Worsham P."/>
            <person name="Chu M.C."/>
            <person name="Andersen G.L."/>
        </authorList>
    </citation>
    <scope>NUCLEOTIDE SEQUENCE [LARGE SCALE GENOMIC DNA]</scope>
    <source>
        <strain evidence="1 2">Antiqua</strain>
    </source>
</reference>
<dbReference type="Gene3D" id="3.30.1780.10">
    <property type="entry name" value="ornithine cyclodeaminase, domain 1"/>
    <property type="match status" value="1"/>
</dbReference>
<accession>A0A0E1NYL5</accession>
<sequence length="317" mass="34401">MLILNKQKILDKFDADRITLLLKEGFIAFSQQRVQMPPVQHLLFDQANGDCCIKSGYLQGDDQFVVKVSGGFYDNPAQGLASNQGVMMAFSAKTGEPQAILLDEGWLTALRTALAGRIVAELCAPQHISALGIVGTGIQARLHLMYLKNVMTCRQLWVWGRSETALEEYRQYAQAEGFAVNTTLNAAELAHHSQFIVTTTPSREPILQAEDIQPGTHITAVGADSAGKHELSAELVARADKILVDSIAQCTDFGEVSLAFKQGLLAHHNLTEIGLALAQGIPFRENDQQITLADLTGLGIQDVQIVKGILGDKKGVL</sequence>
<dbReference type="Pfam" id="PF02423">
    <property type="entry name" value="OCD_Mu_crystall"/>
    <property type="match status" value="1"/>
</dbReference>
<evidence type="ECO:0000313" key="2">
    <source>
        <dbReference type="Proteomes" id="UP000001971"/>
    </source>
</evidence>
<dbReference type="GO" id="GO:0008473">
    <property type="term" value="F:ornithine cyclodeaminase activity"/>
    <property type="evidence" value="ECO:0007669"/>
    <property type="project" value="UniProtKB-EC"/>
</dbReference>
<dbReference type="PIRSF" id="PIRSF001439">
    <property type="entry name" value="CryM"/>
    <property type="match status" value="1"/>
</dbReference>
<dbReference type="EC" id="4.3.1.12" evidence="1"/>
<dbReference type="GeneID" id="57974630"/>